<dbReference type="Pfam" id="PF13519">
    <property type="entry name" value="VWA_2"/>
    <property type="match status" value="1"/>
</dbReference>
<organism evidence="3">
    <name type="scientific">Darwinula stevensoni</name>
    <dbReference type="NCBI Taxonomy" id="69355"/>
    <lineage>
        <taxon>Eukaryota</taxon>
        <taxon>Metazoa</taxon>
        <taxon>Ecdysozoa</taxon>
        <taxon>Arthropoda</taxon>
        <taxon>Crustacea</taxon>
        <taxon>Oligostraca</taxon>
        <taxon>Ostracoda</taxon>
        <taxon>Podocopa</taxon>
        <taxon>Podocopida</taxon>
        <taxon>Darwinulocopina</taxon>
        <taxon>Darwinuloidea</taxon>
        <taxon>Darwinulidae</taxon>
        <taxon>Darwinula</taxon>
    </lineage>
</organism>
<dbReference type="PROSITE" id="PS50234">
    <property type="entry name" value="VWFA"/>
    <property type="match status" value="1"/>
</dbReference>
<dbReference type="GO" id="GO:0034472">
    <property type="term" value="P:snRNA 3'-end processing"/>
    <property type="evidence" value="ECO:0007669"/>
    <property type="project" value="TreeGrafter"/>
</dbReference>
<dbReference type="SUPFAM" id="SSF53300">
    <property type="entry name" value="vWA-like"/>
    <property type="match status" value="1"/>
</dbReference>
<dbReference type="EMBL" id="LR901646">
    <property type="protein sequence ID" value="CAD7249074.1"/>
    <property type="molecule type" value="Genomic_DNA"/>
</dbReference>
<dbReference type="InterPro" id="IPR051113">
    <property type="entry name" value="Integrator_subunit6"/>
</dbReference>
<dbReference type="InterPro" id="IPR036465">
    <property type="entry name" value="vWFA_dom_sf"/>
</dbReference>
<reference evidence="3" key="1">
    <citation type="submission" date="2020-11" db="EMBL/GenBank/DDBJ databases">
        <authorList>
            <person name="Tran Van P."/>
        </authorList>
    </citation>
    <scope>NUCLEOTIDE SEQUENCE</scope>
</reference>
<dbReference type="FunFam" id="3.40.50.410:FF:000010">
    <property type="entry name" value="Integrator complex subunit 6 like"/>
    <property type="match status" value="1"/>
</dbReference>
<dbReference type="CDD" id="cd00198">
    <property type="entry name" value="vWFA"/>
    <property type="match status" value="1"/>
</dbReference>
<dbReference type="EMBL" id="CAJPEV010002129">
    <property type="protein sequence ID" value="CAG0895776.1"/>
    <property type="molecule type" value="Genomic_DNA"/>
</dbReference>
<feature type="region of interest" description="Disordered" evidence="1">
    <location>
        <begin position="695"/>
        <end position="772"/>
    </location>
</feature>
<dbReference type="OrthoDB" id="9449012at2759"/>
<dbReference type="InterPro" id="IPR029307">
    <property type="entry name" value="INT_SG_DDX_CT_C"/>
</dbReference>
<gene>
    <name evidence="3" type="ORF">DSTB1V02_LOCUS8875</name>
</gene>
<name>A0A7R9A5L2_9CRUS</name>
<dbReference type="Pfam" id="PF15300">
    <property type="entry name" value="INT_SG_DDX_CT_C"/>
    <property type="match status" value="1"/>
</dbReference>
<dbReference type="PANTHER" id="PTHR12957">
    <property type="entry name" value="DEAD/H BOX POLYPEPTIDE 26/DICE1-RELATED"/>
    <property type="match status" value="1"/>
</dbReference>
<evidence type="ECO:0000313" key="3">
    <source>
        <dbReference type="EMBL" id="CAD7249074.1"/>
    </source>
</evidence>
<evidence type="ECO:0000313" key="4">
    <source>
        <dbReference type="Proteomes" id="UP000677054"/>
    </source>
</evidence>
<dbReference type="GO" id="GO:0032039">
    <property type="term" value="C:integrator complex"/>
    <property type="evidence" value="ECO:0007669"/>
    <property type="project" value="TreeGrafter"/>
</dbReference>
<dbReference type="Proteomes" id="UP000677054">
    <property type="component" value="Unassembled WGS sequence"/>
</dbReference>
<dbReference type="InterPro" id="IPR002035">
    <property type="entry name" value="VWF_A"/>
</dbReference>
<sequence length="857" mass="95855">MTIIVFLVDTSGSMNQRAYAGGRPTLLDVAKNAVETFVKIRQRSPESRGDRYMLLTFDESPGHIKAGWKENLTTFMTELKNLQAVGMTTMGAALKNTFDLLNINRMQSGIDTFGQGRNPCYLEPSIILCITDGGKLSSASLVYEELLLPSHQMIPGSELCKDPFRWDQRLFSLVLRLTGSVPAERDPLSLVPSDHSPIDAMCEATGGRSYAISSQRMLIQCIDSLVQKIQCGVVLHFEKIGPDPPPVTPGPASSETLSSKDGAGLSKLETPDIVFEGDYSRSNKENLLNSANEVLESLKSGCGGASRPLSPMPYVLSSSNVSWHSCKRLIYVPRILPNKTLMVGHWPIPENFWPDVNAPSLPPRTAHPNVKFTCSNVEPMVIENLPFDKYELEPSPLTQYILARRQSHCCWQVYVSNSFRNSEVSHPFGYLKASTNLQCVNLFVMPYNYPVLLPLLDDLFKIHRLKPPKEWKAQFDSYLRNMPSYYAGPLRRALKLMGAPNLVPETLDTGLSYTVGNYLRKIKNQAKVEYERLCAEIGAKVKSGPIPSAPDAIRVLPRSPLKQALLSHPCLADKFSHLNEQVTEMPGFTLVVQMERVHLQSYRNPFDVSRNALLDQLARMRSNFLRGPLARNRLLDDDALHNMPVGQMGNYQEYLKRMPPPLRELESTPTRQHMFGNPFKIDKRMMVDEADIDLVGGPTSSSLSAEKRPGGSLKRPAPLPSLEGFLRPMAKRKPGPLPKDWVYHRPTSPSPIPSLPSSPCPTPPSPLPSPEEEELKPLIKNELPLFVPATPPTHFQPLFEILYSVKGSMGTRVKFAQDVKRESLRFKRKHLASLLEDFTKSLEKLRDVIETPKNSGR</sequence>
<dbReference type="InterPro" id="IPR057413">
    <property type="entry name" value="Beta-barrel_INTS6"/>
</dbReference>
<dbReference type="Pfam" id="PF25462">
    <property type="entry name" value="Beta-barrel_INTS6"/>
    <property type="match status" value="1"/>
</dbReference>
<evidence type="ECO:0000256" key="1">
    <source>
        <dbReference type="SAM" id="MobiDB-lite"/>
    </source>
</evidence>
<keyword evidence="4" id="KW-1185">Reference proteome</keyword>
<feature type="region of interest" description="Disordered" evidence="1">
    <location>
        <begin position="242"/>
        <end position="265"/>
    </location>
</feature>
<proteinExistence type="predicted"/>
<protein>
    <recommendedName>
        <fullName evidence="2">VWFA domain-containing protein</fullName>
    </recommendedName>
</protein>
<feature type="domain" description="VWFA" evidence="2">
    <location>
        <begin position="3"/>
        <end position="229"/>
    </location>
</feature>
<accession>A0A7R9A5L2</accession>
<dbReference type="AlphaFoldDB" id="A0A7R9A5L2"/>
<dbReference type="PANTHER" id="PTHR12957:SF2">
    <property type="entry name" value="INTEGRATOR COMPLEX SUBUNIT 6"/>
    <property type="match status" value="1"/>
</dbReference>
<feature type="compositionally biased region" description="Pro residues" evidence="1">
    <location>
        <begin position="748"/>
        <end position="769"/>
    </location>
</feature>
<evidence type="ECO:0000259" key="2">
    <source>
        <dbReference type="PROSITE" id="PS50234"/>
    </source>
</evidence>
<dbReference type="Gene3D" id="3.40.50.410">
    <property type="entry name" value="von Willebrand factor, type A domain"/>
    <property type="match status" value="1"/>
</dbReference>